<sequence>MPDKLQRARHIKPRSAPAPTEAPAPRARVRHDGGAKRAARPAPREGRAVVRDGEPGAGAAPAAPLPDTNNPRWLKEARELPARGRHRGSDKTLVNPPTDPGATGLIPVVGAHAGLDRTIPSAVMEQAIRQQEVLAVEEAAAPGALAAETAVPDADARAESVGASAALISICVIASRITGFARTWAMAFALGSTFVSSSYQVANNLPNMLYELVMGGMLITAFLPVYLSVKKQLGRERGNEYASNLLTIVVVLLAIVSVLCVVFAGQVIYTQSFYSNQDEMALATFFFQFFAVQVVFYGASSIVSGLLNANREYFWSSFAPVFNNVIVIASFILYAVLASHDQNLAYFAIAIGNPLGVFVQMAFQIPALKKVGIRLRPRIDLRDPALVDTLRLGAPAIFVTVCSFATVSAQNAASYVFADNGPSVIAYARLWFTFPYSFLAVPVTTTLFTELSEMQADGNVRGVVAGIIDGTRQILFLMVPMALYLMVFATPLVTLYHIGAFTEDAIAQIARYLAVMAVALPFYGVNAYLNKIFSSIRRMGVFSVINFIAVAAQVAVTMGAAAAYQAGFAVTLEAIAASTIVSYVIGDVVAFIYLRWHYGPMGLGGVVRSLLLAVALGGAGAAVGYGVLVGLSLGFGPLSGSVGQAFAYIVVGGVAALAVTYGPAVHWNWPEASFIAGAVRKVARRLRR</sequence>
<feature type="transmembrane region" description="Helical" evidence="9">
    <location>
        <begin position="208"/>
        <end position="229"/>
    </location>
</feature>
<evidence type="ECO:0000256" key="6">
    <source>
        <dbReference type="ARBA" id="ARBA00022989"/>
    </source>
</evidence>
<feature type="transmembrane region" description="Helical" evidence="9">
    <location>
        <begin position="509"/>
        <end position="529"/>
    </location>
</feature>
<keyword evidence="11" id="KW-1185">Reference proteome</keyword>
<dbReference type="PANTHER" id="PTHR47019:SF1">
    <property type="entry name" value="LIPID II FLIPPASE MURJ"/>
    <property type="match status" value="1"/>
</dbReference>
<feature type="transmembrane region" description="Helical" evidence="9">
    <location>
        <begin position="344"/>
        <end position="368"/>
    </location>
</feature>
<feature type="compositionally biased region" description="Low complexity" evidence="8">
    <location>
        <begin position="14"/>
        <end position="26"/>
    </location>
</feature>
<keyword evidence="2" id="KW-1003">Cell membrane</keyword>
<dbReference type="EMBL" id="WAJS01000010">
    <property type="protein sequence ID" value="KAB1650741.1"/>
    <property type="molecule type" value="Genomic_DNA"/>
</dbReference>
<dbReference type="Proteomes" id="UP000479639">
    <property type="component" value="Unassembled WGS sequence"/>
</dbReference>
<dbReference type="CDD" id="cd13123">
    <property type="entry name" value="MATE_MurJ_like"/>
    <property type="match status" value="1"/>
</dbReference>
<reference evidence="10 11" key="1">
    <citation type="submission" date="2019-09" db="EMBL/GenBank/DDBJ databases">
        <title>Whole genome shotgun sequencing (WGS) of Ellagibacter isourolithinifaciens DSM 104140(T) and Adlercreutzia muris DSM 29508(T).</title>
        <authorList>
            <person name="Stoll D.A."/>
            <person name="Danylec N."/>
            <person name="Huch M."/>
        </authorList>
    </citation>
    <scope>NUCLEOTIDE SEQUENCE [LARGE SCALE GENOMIC DNA]</scope>
    <source>
        <strain evidence="10 11">DSM 29508</strain>
    </source>
</reference>
<keyword evidence="3 9" id="KW-0812">Transmembrane</keyword>
<feature type="compositionally biased region" description="Basic and acidic residues" evidence="8">
    <location>
        <begin position="42"/>
        <end position="54"/>
    </location>
</feature>
<feature type="transmembrane region" description="Helical" evidence="9">
    <location>
        <begin position="241"/>
        <end position="265"/>
    </location>
</feature>
<evidence type="ECO:0000256" key="5">
    <source>
        <dbReference type="ARBA" id="ARBA00022984"/>
    </source>
</evidence>
<proteinExistence type="predicted"/>
<dbReference type="Pfam" id="PF03023">
    <property type="entry name" value="MurJ"/>
    <property type="match status" value="1"/>
</dbReference>
<name>A0A7C8BV88_9ACTN</name>
<evidence type="ECO:0000313" key="11">
    <source>
        <dbReference type="Proteomes" id="UP000479639"/>
    </source>
</evidence>
<evidence type="ECO:0000256" key="2">
    <source>
        <dbReference type="ARBA" id="ARBA00022475"/>
    </source>
</evidence>
<evidence type="ECO:0000256" key="4">
    <source>
        <dbReference type="ARBA" id="ARBA00022960"/>
    </source>
</evidence>
<gene>
    <name evidence="10" type="ORF">F8D48_04575</name>
</gene>
<organism evidence="10 11">
    <name type="scientific">Adlercreutzia muris</name>
    <dbReference type="NCBI Taxonomy" id="1796610"/>
    <lineage>
        <taxon>Bacteria</taxon>
        <taxon>Bacillati</taxon>
        <taxon>Actinomycetota</taxon>
        <taxon>Coriobacteriia</taxon>
        <taxon>Eggerthellales</taxon>
        <taxon>Eggerthellaceae</taxon>
        <taxon>Adlercreutzia</taxon>
    </lineage>
</organism>
<feature type="transmembrane region" description="Helical" evidence="9">
    <location>
        <begin position="606"/>
        <end position="633"/>
    </location>
</feature>
<feature type="region of interest" description="Disordered" evidence="8">
    <location>
        <begin position="1"/>
        <end position="102"/>
    </location>
</feature>
<accession>A0A7C8BV88</accession>
<feature type="transmembrane region" description="Helical" evidence="9">
    <location>
        <begin position="645"/>
        <end position="664"/>
    </location>
</feature>
<dbReference type="RefSeq" id="WP_151430118.1">
    <property type="nucleotide sequence ID" value="NZ_JANJZI010000003.1"/>
</dbReference>
<feature type="compositionally biased region" description="Basic and acidic residues" evidence="8">
    <location>
        <begin position="73"/>
        <end position="90"/>
    </location>
</feature>
<evidence type="ECO:0000256" key="9">
    <source>
        <dbReference type="SAM" id="Phobius"/>
    </source>
</evidence>
<dbReference type="PANTHER" id="PTHR47019">
    <property type="entry name" value="LIPID II FLIPPASE MURJ"/>
    <property type="match status" value="1"/>
</dbReference>
<dbReference type="InterPro" id="IPR004268">
    <property type="entry name" value="MurJ"/>
</dbReference>
<comment type="subcellular location">
    <subcellularLocation>
        <location evidence="1">Cell membrane</location>
        <topology evidence="1">Multi-pass membrane protein</topology>
    </subcellularLocation>
</comment>
<keyword evidence="7 9" id="KW-0472">Membrane</keyword>
<keyword evidence="6 9" id="KW-1133">Transmembrane helix</keyword>
<evidence type="ECO:0000256" key="1">
    <source>
        <dbReference type="ARBA" id="ARBA00004651"/>
    </source>
</evidence>
<protein>
    <submittedName>
        <fullName evidence="10">Murein biosynthesis integral membrane protein MurJ</fullName>
    </submittedName>
</protein>
<dbReference type="GO" id="GO:0009252">
    <property type="term" value="P:peptidoglycan biosynthetic process"/>
    <property type="evidence" value="ECO:0007669"/>
    <property type="project" value="UniProtKB-KW"/>
</dbReference>
<dbReference type="GO" id="GO:0005886">
    <property type="term" value="C:plasma membrane"/>
    <property type="evidence" value="ECO:0007669"/>
    <property type="project" value="UniProtKB-SubCell"/>
</dbReference>
<keyword evidence="4" id="KW-0133">Cell shape</keyword>
<keyword evidence="5" id="KW-0573">Peptidoglycan synthesis</keyword>
<evidence type="ECO:0000256" key="3">
    <source>
        <dbReference type="ARBA" id="ARBA00022692"/>
    </source>
</evidence>
<dbReference type="InterPro" id="IPR051050">
    <property type="entry name" value="Lipid_II_flippase_MurJ/MviN"/>
</dbReference>
<dbReference type="GO" id="GO:0015648">
    <property type="term" value="F:lipid-linked peptidoglycan transporter activity"/>
    <property type="evidence" value="ECO:0007669"/>
    <property type="project" value="TreeGrafter"/>
</dbReference>
<feature type="transmembrane region" description="Helical" evidence="9">
    <location>
        <begin position="541"/>
        <end position="562"/>
    </location>
</feature>
<feature type="transmembrane region" description="Helical" evidence="9">
    <location>
        <begin position="574"/>
        <end position="594"/>
    </location>
</feature>
<feature type="transmembrane region" description="Helical" evidence="9">
    <location>
        <begin position="474"/>
        <end position="497"/>
    </location>
</feature>
<feature type="transmembrane region" description="Helical" evidence="9">
    <location>
        <begin position="285"/>
        <end position="309"/>
    </location>
</feature>
<feature type="transmembrane region" description="Helical" evidence="9">
    <location>
        <begin position="430"/>
        <end position="451"/>
    </location>
</feature>
<dbReference type="GO" id="GO:0008360">
    <property type="term" value="P:regulation of cell shape"/>
    <property type="evidence" value="ECO:0007669"/>
    <property type="project" value="UniProtKB-KW"/>
</dbReference>
<evidence type="ECO:0000313" key="10">
    <source>
        <dbReference type="EMBL" id="KAB1650741.1"/>
    </source>
</evidence>
<dbReference type="PRINTS" id="PR01806">
    <property type="entry name" value="VIRFACTRMVIN"/>
</dbReference>
<feature type="transmembrane region" description="Helical" evidence="9">
    <location>
        <begin position="321"/>
        <end position="338"/>
    </location>
</feature>
<dbReference type="AlphaFoldDB" id="A0A7C8BV88"/>
<feature type="transmembrane region" description="Helical" evidence="9">
    <location>
        <begin position="389"/>
        <end position="410"/>
    </location>
</feature>
<evidence type="ECO:0000256" key="8">
    <source>
        <dbReference type="SAM" id="MobiDB-lite"/>
    </source>
</evidence>
<evidence type="ECO:0000256" key="7">
    <source>
        <dbReference type="ARBA" id="ARBA00023136"/>
    </source>
</evidence>
<dbReference type="GO" id="GO:0034204">
    <property type="term" value="P:lipid translocation"/>
    <property type="evidence" value="ECO:0007669"/>
    <property type="project" value="TreeGrafter"/>
</dbReference>
<comment type="caution">
    <text evidence="10">The sequence shown here is derived from an EMBL/GenBank/DDBJ whole genome shotgun (WGS) entry which is preliminary data.</text>
</comment>